<evidence type="ECO:0000259" key="7">
    <source>
        <dbReference type="Pfam" id="PF13873"/>
    </source>
</evidence>
<dbReference type="Pfam" id="PF13873">
    <property type="entry name" value="Myb_DNA-bind_5"/>
    <property type="match status" value="1"/>
</dbReference>
<proteinExistence type="predicted"/>
<organism evidence="8 9">
    <name type="scientific">Laodelphax striatellus</name>
    <name type="common">Small brown planthopper</name>
    <name type="synonym">Delphax striatella</name>
    <dbReference type="NCBI Taxonomy" id="195883"/>
    <lineage>
        <taxon>Eukaryota</taxon>
        <taxon>Metazoa</taxon>
        <taxon>Ecdysozoa</taxon>
        <taxon>Arthropoda</taxon>
        <taxon>Hexapoda</taxon>
        <taxon>Insecta</taxon>
        <taxon>Pterygota</taxon>
        <taxon>Neoptera</taxon>
        <taxon>Paraneoptera</taxon>
        <taxon>Hemiptera</taxon>
        <taxon>Auchenorrhyncha</taxon>
        <taxon>Fulgoroidea</taxon>
        <taxon>Delphacidae</taxon>
        <taxon>Criomorphinae</taxon>
        <taxon>Laodelphax</taxon>
    </lineage>
</organism>
<dbReference type="SMR" id="A0A482WDU0"/>
<gene>
    <name evidence="8" type="ORF">LSTR_LSTR009512</name>
</gene>
<keyword evidence="9" id="KW-1185">Reference proteome</keyword>
<comment type="function">
    <text evidence="5">Involved in transvection phenomena (= synapsis-dependent gene expression), where the synaptic pairing of chromosomes carrying genes with which zeste interacts influences the expression of these genes. Zeste binds to DNA and stimulates transcription from a nearby promoter.</text>
</comment>
<sequence>MDRRRLFTSKEKEFLKQLVLQYSDVIEEKRSDGPNNKKKNEAWTQIQQDFNSIGDQSQKKYRGQKKRKQGDMVRDELHEKVKSARTLNEQQKTIHQLMK</sequence>
<evidence type="ECO:0000256" key="4">
    <source>
        <dbReference type="ARBA" id="ARBA00023163"/>
    </source>
</evidence>
<evidence type="ECO:0000256" key="2">
    <source>
        <dbReference type="ARBA" id="ARBA00016807"/>
    </source>
</evidence>
<keyword evidence="4" id="KW-0804">Transcription</keyword>
<evidence type="ECO:0000256" key="6">
    <source>
        <dbReference type="SAM" id="MobiDB-lite"/>
    </source>
</evidence>
<feature type="region of interest" description="Disordered" evidence="6">
    <location>
        <begin position="49"/>
        <end position="73"/>
    </location>
</feature>
<evidence type="ECO:0000313" key="8">
    <source>
        <dbReference type="EMBL" id="RZF31865.1"/>
    </source>
</evidence>
<dbReference type="AlphaFoldDB" id="A0A482WDU0"/>
<dbReference type="EMBL" id="QKKF02038097">
    <property type="protein sequence ID" value="RZF31865.1"/>
    <property type="molecule type" value="Genomic_DNA"/>
</dbReference>
<feature type="region of interest" description="Disordered" evidence="6">
    <location>
        <begin position="80"/>
        <end position="99"/>
    </location>
</feature>
<evidence type="ECO:0000256" key="3">
    <source>
        <dbReference type="ARBA" id="ARBA00023015"/>
    </source>
</evidence>
<comment type="caution">
    <text evidence="8">The sequence shown here is derived from an EMBL/GenBank/DDBJ whole genome shotgun (WGS) entry which is preliminary data.</text>
</comment>
<keyword evidence="3" id="KW-0805">Transcription regulation</keyword>
<feature type="domain" description="Myb/SANT-like DNA-binding" evidence="7">
    <location>
        <begin position="3"/>
        <end position="66"/>
    </location>
</feature>
<reference evidence="8 9" key="1">
    <citation type="journal article" date="2017" name="Gigascience">
        <title>Genome sequence of the small brown planthopper, Laodelphax striatellus.</title>
        <authorList>
            <person name="Zhu J."/>
            <person name="Jiang F."/>
            <person name="Wang X."/>
            <person name="Yang P."/>
            <person name="Bao Y."/>
            <person name="Zhao W."/>
            <person name="Wang W."/>
            <person name="Lu H."/>
            <person name="Wang Q."/>
            <person name="Cui N."/>
            <person name="Li J."/>
            <person name="Chen X."/>
            <person name="Luo L."/>
            <person name="Yu J."/>
            <person name="Kang L."/>
            <person name="Cui F."/>
        </authorList>
    </citation>
    <scope>NUCLEOTIDE SEQUENCE [LARGE SCALE GENOMIC DNA]</scope>
    <source>
        <strain evidence="8">Lst14</strain>
    </source>
</reference>
<evidence type="ECO:0000256" key="1">
    <source>
        <dbReference type="ARBA" id="ARBA00011764"/>
    </source>
</evidence>
<feature type="compositionally biased region" description="Basic residues" evidence="6">
    <location>
        <begin position="59"/>
        <end position="68"/>
    </location>
</feature>
<feature type="compositionally biased region" description="Polar residues" evidence="6">
    <location>
        <begin position="85"/>
        <end position="99"/>
    </location>
</feature>
<dbReference type="InParanoid" id="A0A482WDU0"/>
<dbReference type="Proteomes" id="UP000291343">
    <property type="component" value="Unassembled WGS sequence"/>
</dbReference>
<protein>
    <recommendedName>
        <fullName evidence="2">Regulatory protein zeste</fullName>
    </recommendedName>
</protein>
<accession>A0A482WDU0</accession>
<comment type="subunit">
    <text evidence="1">Self-associates forming complexes of several hundred monomers.</text>
</comment>
<dbReference type="OrthoDB" id="6626591at2759"/>
<evidence type="ECO:0000256" key="5">
    <source>
        <dbReference type="ARBA" id="ARBA00025466"/>
    </source>
</evidence>
<dbReference type="InterPro" id="IPR028002">
    <property type="entry name" value="Myb_DNA-bind_5"/>
</dbReference>
<evidence type="ECO:0000313" key="9">
    <source>
        <dbReference type="Proteomes" id="UP000291343"/>
    </source>
</evidence>
<name>A0A482WDU0_LAOST</name>